<keyword evidence="2" id="KW-1185">Reference proteome</keyword>
<evidence type="ECO:0000313" key="1">
    <source>
        <dbReference type="EMBL" id="CAK84287.1"/>
    </source>
</evidence>
<dbReference type="EMBL" id="CT868497">
    <property type="protein sequence ID" value="CAK84287.1"/>
    <property type="molecule type" value="Genomic_DNA"/>
</dbReference>
<dbReference type="AlphaFoldDB" id="A0DMM0"/>
<protein>
    <submittedName>
        <fullName evidence="1">Uncharacterized protein</fullName>
    </submittedName>
</protein>
<dbReference type="OrthoDB" id="10514589at2759"/>
<gene>
    <name evidence="1" type="ORF">GSPATT00039669001</name>
</gene>
<dbReference type="InParanoid" id="A0DMM0"/>
<sequence length="274" mass="32452">MFNLNPEKTKQSRLACVECIQSNNPIKYTTLEEANFKWNEYLGQTNDQIKRFQNSRHLKSSQIIDILQDIKEKYNSTISEIINKINTQYQMFYQNEIIEFNDNVIFQMNNDQINELTELLSQTDQFQVLSEKQFNISKEDLNQQQLISINFGKLIQNDLVATEKINKIFKESSFNISNVKDVTNDNVFDDRNSIYNLQQIKQLNLQIQHCKIYQDIFNDGLNQYDFIMQTINSLSNEFKDVQLQQVEYYQFQQVQSICIKDPKGFLNNTKINLV</sequence>
<dbReference type="KEGG" id="ptm:GSPATT00039669001"/>
<dbReference type="HOGENOM" id="CLU_1017264_0_0_1"/>
<organism evidence="1 2">
    <name type="scientific">Paramecium tetraurelia</name>
    <dbReference type="NCBI Taxonomy" id="5888"/>
    <lineage>
        <taxon>Eukaryota</taxon>
        <taxon>Sar</taxon>
        <taxon>Alveolata</taxon>
        <taxon>Ciliophora</taxon>
        <taxon>Intramacronucleata</taxon>
        <taxon>Oligohymenophorea</taxon>
        <taxon>Peniculida</taxon>
        <taxon>Parameciidae</taxon>
        <taxon>Paramecium</taxon>
    </lineage>
</organism>
<name>A0DMM0_PARTE</name>
<reference evidence="1 2" key="1">
    <citation type="journal article" date="2006" name="Nature">
        <title>Global trends of whole-genome duplications revealed by the ciliate Paramecium tetraurelia.</title>
        <authorList>
            <consortium name="Genoscope"/>
            <person name="Aury J.-M."/>
            <person name="Jaillon O."/>
            <person name="Duret L."/>
            <person name="Noel B."/>
            <person name="Jubin C."/>
            <person name="Porcel B.M."/>
            <person name="Segurens B."/>
            <person name="Daubin V."/>
            <person name="Anthouard V."/>
            <person name="Aiach N."/>
            <person name="Arnaiz O."/>
            <person name="Billaut A."/>
            <person name="Beisson J."/>
            <person name="Blanc I."/>
            <person name="Bouhouche K."/>
            <person name="Camara F."/>
            <person name="Duharcourt S."/>
            <person name="Guigo R."/>
            <person name="Gogendeau D."/>
            <person name="Katinka M."/>
            <person name="Keller A.-M."/>
            <person name="Kissmehl R."/>
            <person name="Klotz C."/>
            <person name="Koll F."/>
            <person name="Le Moue A."/>
            <person name="Lepere C."/>
            <person name="Malinsky S."/>
            <person name="Nowacki M."/>
            <person name="Nowak J.K."/>
            <person name="Plattner H."/>
            <person name="Poulain J."/>
            <person name="Ruiz F."/>
            <person name="Serrano V."/>
            <person name="Zagulski M."/>
            <person name="Dessen P."/>
            <person name="Betermier M."/>
            <person name="Weissenbach J."/>
            <person name="Scarpelli C."/>
            <person name="Schachter V."/>
            <person name="Sperling L."/>
            <person name="Meyer E."/>
            <person name="Cohen J."/>
            <person name="Wincker P."/>
        </authorList>
    </citation>
    <scope>NUCLEOTIDE SEQUENCE [LARGE SCALE GENOMIC DNA]</scope>
    <source>
        <strain evidence="1 2">Stock d4-2</strain>
    </source>
</reference>
<dbReference type="RefSeq" id="XP_001451684.1">
    <property type="nucleotide sequence ID" value="XM_001451647.2"/>
</dbReference>
<accession>A0DMM0</accession>
<dbReference type="GeneID" id="5037469"/>
<evidence type="ECO:0000313" key="2">
    <source>
        <dbReference type="Proteomes" id="UP000000600"/>
    </source>
</evidence>
<proteinExistence type="predicted"/>
<dbReference type="Proteomes" id="UP000000600">
    <property type="component" value="Unassembled WGS sequence"/>
</dbReference>